<reference evidence="2" key="1">
    <citation type="journal article" date="2024" name="Front. Bioeng. Biotechnol.">
        <title>Genome-scale model development and genomic sequencing of the oleaginous clade Lipomyces.</title>
        <authorList>
            <person name="Czajka J.J."/>
            <person name="Han Y."/>
            <person name="Kim J."/>
            <person name="Mondo S.J."/>
            <person name="Hofstad B.A."/>
            <person name="Robles A."/>
            <person name="Haridas S."/>
            <person name="Riley R."/>
            <person name="LaButti K."/>
            <person name="Pangilinan J."/>
            <person name="Andreopoulos W."/>
            <person name="Lipzen A."/>
            <person name="Yan J."/>
            <person name="Wang M."/>
            <person name="Ng V."/>
            <person name="Grigoriev I.V."/>
            <person name="Spatafora J.W."/>
            <person name="Magnuson J.K."/>
            <person name="Baker S.E."/>
            <person name="Pomraning K.R."/>
        </authorList>
    </citation>
    <scope>NUCLEOTIDE SEQUENCE [LARGE SCALE GENOMIC DNA]</scope>
    <source>
        <strain evidence="2">CBS 10300</strain>
    </source>
</reference>
<keyword evidence="2" id="KW-1185">Reference proteome</keyword>
<name>A0ACC3TV13_9ASCO</name>
<comment type="caution">
    <text evidence="1">The sequence shown here is derived from an EMBL/GenBank/DDBJ whole genome shotgun (WGS) entry which is preliminary data.</text>
</comment>
<evidence type="ECO:0000313" key="1">
    <source>
        <dbReference type="EMBL" id="KAK9324814.1"/>
    </source>
</evidence>
<accession>A0ACC3TV13</accession>
<dbReference type="EMBL" id="MU970046">
    <property type="protein sequence ID" value="KAK9324814.1"/>
    <property type="molecule type" value="Genomic_DNA"/>
</dbReference>
<dbReference type="Proteomes" id="UP001489719">
    <property type="component" value="Unassembled WGS sequence"/>
</dbReference>
<proteinExistence type="predicted"/>
<gene>
    <name evidence="1" type="ORF">V1517DRAFT_29911</name>
</gene>
<protein>
    <submittedName>
        <fullName evidence="1">Uncharacterized protein</fullName>
    </submittedName>
</protein>
<organism evidence="1 2">
    <name type="scientific">Lipomyces orientalis</name>
    <dbReference type="NCBI Taxonomy" id="1233043"/>
    <lineage>
        <taxon>Eukaryota</taxon>
        <taxon>Fungi</taxon>
        <taxon>Dikarya</taxon>
        <taxon>Ascomycota</taxon>
        <taxon>Saccharomycotina</taxon>
        <taxon>Lipomycetes</taxon>
        <taxon>Lipomycetales</taxon>
        <taxon>Lipomycetaceae</taxon>
        <taxon>Lipomyces</taxon>
    </lineage>
</organism>
<evidence type="ECO:0000313" key="2">
    <source>
        <dbReference type="Proteomes" id="UP001489719"/>
    </source>
</evidence>
<sequence length="575" mass="64050">MRSDRRASPLYLSTRSNALHFYDPSPQRRHLHLASHYPHPSQQVHQQVHQQRASFYELFVPESSVEAELPPTESSSSGSSSKGMALATTPRDRPSVLSYRSLLDPDESQIPRSNAAANDSPAAAAATALLQLVDDEEEPSRFGASSDSSSSAEESDSDSDYGPRSERRAYPHKHARLAGRSGSVLPPPLPILAETKLASSGASIRSFRSRTSALSWNRSRKHHRPTLETLPLEVLDEICSSLPQQALLSMVNACKSLSCSAYVFLYQKPHFTSTYRFAQFVSVITHDRTLASYVRSLDLSTIENGLKGNVVLAGWRDWKYRSEPLYWTRKYSGQNYFHHQHRHRAATVPLSKSAPQAPAKSRLSSRRASLSIGSSSSSSSASSSSSSLVPSQQSPKPMAPHKSMPSPLGSTQPSVKSRHPLQSPLLKQYSLSRDVPIGAIIHVIRACPHLQHINLSYLPLAADYYVTSRKYKPTAFTNLLFVSDVPKSYTWREHETVQVRAGRELVSAVMELRELQTLELRNLVWITKDIIKRIVEHERFKQTLTYVDVRESGMSRGRPWALAGGLEVFNGVMDD</sequence>